<dbReference type="OrthoDB" id="370976at2"/>
<accession>A0A1T5L0G1</accession>
<dbReference type="Proteomes" id="UP000190285">
    <property type="component" value="Unassembled WGS sequence"/>
</dbReference>
<gene>
    <name evidence="2" type="ORF">SAMN02194393_02267</name>
</gene>
<dbReference type="InterPro" id="IPR016152">
    <property type="entry name" value="PTrfase/Anion_transptr"/>
</dbReference>
<evidence type="ECO:0000313" key="2">
    <source>
        <dbReference type="EMBL" id="SKC69507.1"/>
    </source>
</evidence>
<dbReference type="InterPro" id="IPR002178">
    <property type="entry name" value="PTS_EIIA_type-2_dom"/>
</dbReference>
<dbReference type="InterPro" id="IPR051541">
    <property type="entry name" value="PTS_SugarTrans_NitroReg"/>
</dbReference>
<dbReference type="AlphaFoldDB" id="A0A1T5L0G1"/>
<dbReference type="STRING" id="36842.SAMN02194393_02267"/>
<dbReference type="PANTHER" id="PTHR47738">
    <property type="entry name" value="PTS SYSTEM FRUCTOSE-LIKE EIIA COMPONENT-RELATED"/>
    <property type="match status" value="1"/>
</dbReference>
<reference evidence="3" key="1">
    <citation type="submission" date="2017-02" db="EMBL/GenBank/DDBJ databases">
        <authorList>
            <person name="Varghese N."/>
            <person name="Submissions S."/>
        </authorList>
    </citation>
    <scope>NUCLEOTIDE SEQUENCE [LARGE SCALE GENOMIC DNA]</scope>
    <source>
        <strain evidence="3">M1</strain>
    </source>
</reference>
<dbReference type="SUPFAM" id="SSF55804">
    <property type="entry name" value="Phoshotransferase/anion transport protein"/>
    <property type="match status" value="1"/>
</dbReference>
<dbReference type="CDD" id="cd00211">
    <property type="entry name" value="PTS_IIA_fru"/>
    <property type="match status" value="1"/>
</dbReference>
<dbReference type="PROSITE" id="PS51094">
    <property type="entry name" value="PTS_EIIA_TYPE_2"/>
    <property type="match status" value="1"/>
</dbReference>
<organism evidence="2 3">
    <name type="scientific">Maledivibacter halophilus</name>
    <dbReference type="NCBI Taxonomy" id="36842"/>
    <lineage>
        <taxon>Bacteria</taxon>
        <taxon>Bacillati</taxon>
        <taxon>Bacillota</taxon>
        <taxon>Clostridia</taxon>
        <taxon>Peptostreptococcales</taxon>
        <taxon>Caminicellaceae</taxon>
        <taxon>Maledivibacter</taxon>
    </lineage>
</organism>
<protein>
    <submittedName>
        <fullName evidence="2">PTS system, galactitol-specific IIA component</fullName>
    </submittedName>
</protein>
<sequence>MYLEKDLVFFDIETKSREELFLKIEEFLVEKKYAIKGLGQALIDREKEYPTGLALKGINIAIAHADPKYSLDNKICAIKPQDKIVFQNIENLEKLNIDLIFILLLKDSGNHLNILRTISSVFLDDDFIAAVKETKNSQELFQVLDNYINNVDSIK</sequence>
<dbReference type="Gene3D" id="3.40.930.10">
    <property type="entry name" value="Mannitol-specific EII, Chain A"/>
    <property type="match status" value="1"/>
</dbReference>
<keyword evidence="3" id="KW-1185">Reference proteome</keyword>
<evidence type="ECO:0000313" key="3">
    <source>
        <dbReference type="Proteomes" id="UP000190285"/>
    </source>
</evidence>
<dbReference type="PANTHER" id="PTHR47738:SF3">
    <property type="entry name" value="PHOSPHOTRANSFERASE SYSTEM MANNITOL_FRUCTOSE-SPECIFIC IIA DOMAIN CONTAINING PROTEIN"/>
    <property type="match status" value="1"/>
</dbReference>
<feature type="domain" description="PTS EIIA type-2" evidence="1">
    <location>
        <begin position="1"/>
        <end position="147"/>
    </location>
</feature>
<evidence type="ECO:0000259" key="1">
    <source>
        <dbReference type="PROSITE" id="PS51094"/>
    </source>
</evidence>
<dbReference type="EMBL" id="FUZT01000005">
    <property type="protein sequence ID" value="SKC69507.1"/>
    <property type="molecule type" value="Genomic_DNA"/>
</dbReference>
<dbReference type="RefSeq" id="WP_079491722.1">
    <property type="nucleotide sequence ID" value="NZ_FUZT01000005.1"/>
</dbReference>
<name>A0A1T5L0G1_9FIRM</name>
<dbReference type="Pfam" id="PF00359">
    <property type="entry name" value="PTS_EIIA_2"/>
    <property type="match status" value="1"/>
</dbReference>
<proteinExistence type="predicted"/>